<reference evidence="1 2" key="2">
    <citation type="submission" date="2018-06" db="EMBL/GenBank/DDBJ databases">
        <title>Metagenomic assembly of (sub)arctic Cyanobacteria and their associated microbiome from non-axenic cultures.</title>
        <authorList>
            <person name="Baurain D."/>
        </authorList>
    </citation>
    <scope>NUCLEOTIDE SEQUENCE [LARGE SCALE GENOMIC DNA]</scope>
    <source>
        <strain evidence="1">ULC066bin1</strain>
    </source>
</reference>
<dbReference type="SUPFAM" id="SSF46689">
    <property type="entry name" value="Homeodomain-like"/>
    <property type="match status" value="1"/>
</dbReference>
<dbReference type="EMBL" id="QBML01000011">
    <property type="protein sequence ID" value="PZO41523.1"/>
    <property type="molecule type" value="Genomic_DNA"/>
</dbReference>
<dbReference type="Pfam" id="PF04255">
    <property type="entry name" value="DUF433"/>
    <property type="match status" value="1"/>
</dbReference>
<proteinExistence type="predicted"/>
<accession>A0A2W4W8V3</accession>
<organism evidence="1 2">
    <name type="scientific">Pseudanabaena frigida</name>
    <dbReference type="NCBI Taxonomy" id="945775"/>
    <lineage>
        <taxon>Bacteria</taxon>
        <taxon>Bacillati</taxon>
        <taxon>Cyanobacteriota</taxon>
        <taxon>Cyanophyceae</taxon>
        <taxon>Pseudanabaenales</taxon>
        <taxon>Pseudanabaenaceae</taxon>
        <taxon>Pseudanabaena</taxon>
    </lineage>
</organism>
<gene>
    <name evidence="1" type="ORF">DCF19_10015</name>
</gene>
<reference evidence="1 2" key="1">
    <citation type="submission" date="2018-04" db="EMBL/GenBank/DDBJ databases">
        <authorList>
            <person name="Go L.Y."/>
            <person name="Mitchell J.A."/>
        </authorList>
    </citation>
    <scope>NUCLEOTIDE SEQUENCE [LARGE SCALE GENOMIC DNA]</scope>
    <source>
        <strain evidence="1">ULC066bin1</strain>
    </source>
</reference>
<dbReference type="InterPro" id="IPR009057">
    <property type="entry name" value="Homeodomain-like_sf"/>
</dbReference>
<evidence type="ECO:0008006" key="3">
    <source>
        <dbReference type="Google" id="ProtNLM"/>
    </source>
</evidence>
<evidence type="ECO:0000313" key="1">
    <source>
        <dbReference type="EMBL" id="PZO41523.1"/>
    </source>
</evidence>
<name>A0A2W4W8V3_9CYAN</name>
<dbReference type="AlphaFoldDB" id="A0A2W4W8V3"/>
<dbReference type="PANTHER" id="PTHR34849">
    <property type="entry name" value="SSL5025 PROTEIN"/>
    <property type="match status" value="1"/>
</dbReference>
<dbReference type="Proteomes" id="UP000249467">
    <property type="component" value="Unassembled WGS sequence"/>
</dbReference>
<dbReference type="InterPro" id="IPR036388">
    <property type="entry name" value="WH-like_DNA-bd_sf"/>
</dbReference>
<dbReference type="InterPro" id="IPR007367">
    <property type="entry name" value="DUF433"/>
</dbReference>
<sequence>MTLKELQPQLLALSSVEKAQAIQFLLQNLSYNLQGIEKTAGVCGGDACIRSTRIPVWLLVSYRQQGTSDAKILDAYPSLTAIDLANAWMYAESHPEEIEIAIRRNEED</sequence>
<dbReference type="Gene3D" id="1.10.10.10">
    <property type="entry name" value="Winged helix-like DNA-binding domain superfamily/Winged helix DNA-binding domain"/>
    <property type="match status" value="1"/>
</dbReference>
<dbReference type="PANTHER" id="PTHR34849:SF4">
    <property type="entry name" value="SLR1209 PROTEIN"/>
    <property type="match status" value="1"/>
</dbReference>
<evidence type="ECO:0000313" key="2">
    <source>
        <dbReference type="Proteomes" id="UP000249467"/>
    </source>
</evidence>
<protein>
    <recommendedName>
        <fullName evidence="3">DUF433 domain-containing protein</fullName>
    </recommendedName>
</protein>
<comment type="caution">
    <text evidence="1">The sequence shown here is derived from an EMBL/GenBank/DDBJ whole genome shotgun (WGS) entry which is preliminary data.</text>
</comment>